<feature type="domain" description="AB hydrolase-1" evidence="2">
    <location>
        <begin position="38"/>
        <end position="255"/>
    </location>
</feature>
<dbReference type="PANTHER" id="PTHR37017">
    <property type="entry name" value="AB HYDROLASE-1 DOMAIN-CONTAINING PROTEIN-RELATED"/>
    <property type="match status" value="1"/>
</dbReference>
<keyword evidence="1" id="KW-0732">Signal</keyword>
<dbReference type="Gene3D" id="3.40.50.1820">
    <property type="entry name" value="alpha/beta hydrolase"/>
    <property type="match status" value="1"/>
</dbReference>
<comment type="caution">
    <text evidence="3">The sequence shown here is derived from an EMBL/GenBank/DDBJ whole genome shotgun (WGS) entry which is preliminary data.</text>
</comment>
<evidence type="ECO:0000313" key="4">
    <source>
        <dbReference type="Proteomes" id="UP000609879"/>
    </source>
</evidence>
<gene>
    <name evidence="3" type="ORF">Ade02nite_40570</name>
</gene>
<accession>A0ABQ3Y5Z3</accession>
<keyword evidence="4" id="KW-1185">Reference proteome</keyword>
<dbReference type="Pfam" id="PF12697">
    <property type="entry name" value="Abhydrolase_6"/>
    <property type="match status" value="1"/>
</dbReference>
<dbReference type="SUPFAM" id="SSF53474">
    <property type="entry name" value="alpha/beta-Hydrolases"/>
    <property type="match status" value="1"/>
</dbReference>
<feature type="signal peptide" evidence="1">
    <location>
        <begin position="1"/>
        <end position="22"/>
    </location>
</feature>
<evidence type="ECO:0000313" key="3">
    <source>
        <dbReference type="EMBL" id="GID75416.1"/>
    </source>
</evidence>
<dbReference type="InterPro" id="IPR052897">
    <property type="entry name" value="Sec-Metab_Biosynth_Hydrolase"/>
</dbReference>
<feature type="chain" id="PRO_5045828275" evidence="1">
    <location>
        <begin position="23"/>
        <end position="264"/>
    </location>
</feature>
<keyword evidence="3" id="KW-0378">Hydrolase</keyword>
<protein>
    <submittedName>
        <fullName evidence="3">Alpha/beta hydrolase</fullName>
    </submittedName>
</protein>
<dbReference type="PANTHER" id="PTHR37017:SF11">
    <property type="entry name" value="ESTERASE_LIPASE_THIOESTERASE DOMAIN-CONTAINING PROTEIN"/>
    <property type="match status" value="1"/>
</dbReference>
<organism evidence="3 4">
    <name type="scientific">Paractinoplanes deccanensis</name>
    <dbReference type="NCBI Taxonomy" id="113561"/>
    <lineage>
        <taxon>Bacteria</taxon>
        <taxon>Bacillati</taxon>
        <taxon>Actinomycetota</taxon>
        <taxon>Actinomycetes</taxon>
        <taxon>Micromonosporales</taxon>
        <taxon>Micromonosporaceae</taxon>
        <taxon>Paractinoplanes</taxon>
    </lineage>
</organism>
<evidence type="ECO:0000259" key="2">
    <source>
        <dbReference type="Pfam" id="PF12697"/>
    </source>
</evidence>
<evidence type="ECO:0000256" key="1">
    <source>
        <dbReference type="SAM" id="SignalP"/>
    </source>
</evidence>
<reference evidence="3 4" key="1">
    <citation type="submission" date="2021-01" db="EMBL/GenBank/DDBJ databases">
        <title>Whole genome shotgun sequence of Actinoplanes deccanensis NBRC 13994.</title>
        <authorList>
            <person name="Komaki H."/>
            <person name="Tamura T."/>
        </authorList>
    </citation>
    <scope>NUCLEOTIDE SEQUENCE [LARGE SCALE GENOMIC DNA]</scope>
    <source>
        <strain evidence="3 4">NBRC 13994</strain>
    </source>
</reference>
<dbReference type="EMBL" id="BOMI01000077">
    <property type="protein sequence ID" value="GID75416.1"/>
    <property type="molecule type" value="Genomic_DNA"/>
</dbReference>
<dbReference type="GO" id="GO:0016787">
    <property type="term" value="F:hydrolase activity"/>
    <property type="evidence" value="ECO:0007669"/>
    <property type="project" value="UniProtKB-KW"/>
</dbReference>
<dbReference type="InterPro" id="IPR000073">
    <property type="entry name" value="AB_hydrolase_1"/>
</dbReference>
<proteinExistence type="predicted"/>
<dbReference type="Proteomes" id="UP000609879">
    <property type="component" value="Unassembled WGS sequence"/>
</dbReference>
<sequence length="264" mass="27348">MRFSVPKRLLAVALAVAGVAIAAPAAQAGQAPKPKPTIVLVHGAWADASGWNGVITRLRHDGYTVKAPANPLRGLASDAAYIRSVLNATTGPIVLVGHSYGGAVITNAATGDKDVKALVYVSAFVPDAGDTVLGLATKYEGSKLTPEATQATPLPNGDLDVTINPANFRDVFAGDLPKWQSDLLAVTQRPVAQSALLEPSGTPAWKTIPSYAVVSKADHAIPVAAQRFMTQRAHAKTTEVNASHAALISQPGAVTRVIETAARS</sequence>
<dbReference type="RefSeq" id="WP_203765741.1">
    <property type="nucleotide sequence ID" value="NZ_BAAABO010000019.1"/>
</dbReference>
<dbReference type="InterPro" id="IPR029058">
    <property type="entry name" value="AB_hydrolase_fold"/>
</dbReference>
<name>A0ABQ3Y5Z3_9ACTN</name>